<dbReference type="AlphaFoldDB" id="A0A7X5KPP2"/>
<accession>A0A7X5KPP2</accession>
<organism evidence="1 2">
    <name type="scientific">Anaerotalea alkaliphila</name>
    <dbReference type="NCBI Taxonomy" id="2662126"/>
    <lineage>
        <taxon>Bacteria</taxon>
        <taxon>Bacillati</taxon>
        <taxon>Bacillota</taxon>
        <taxon>Clostridia</taxon>
        <taxon>Eubacteriales</taxon>
        <taxon>Anaerotalea</taxon>
    </lineage>
</organism>
<dbReference type="RefSeq" id="WP_162371217.1">
    <property type="nucleotide sequence ID" value="NZ_JAAEEH010000042.1"/>
</dbReference>
<name>A0A7X5KPP2_9FIRM</name>
<dbReference type="EMBL" id="JAAEEH010000042">
    <property type="protein sequence ID" value="NDL68492.1"/>
    <property type="molecule type" value="Genomic_DNA"/>
</dbReference>
<reference evidence="1 2" key="1">
    <citation type="submission" date="2020-01" db="EMBL/GenBank/DDBJ databases">
        <title>Anaeroalcalibacter tamaniensis gen. nov., sp. nov., moderately halophilic strictly anaerobic fermenter bacterium from mud volcano of Taman peninsula.</title>
        <authorList>
            <person name="Frolova A."/>
            <person name="Merkel A.Y."/>
            <person name="Slobodkin A.I."/>
        </authorList>
    </citation>
    <scope>NUCLEOTIDE SEQUENCE [LARGE SCALE GENOMIC DNA]</scope>
    <source>
        <strain evidence="1 2">F-3ap</strain>
    </source>
</reference>
<evidence type="ECO:0000313" key="2">
    <source>
        <dbReference type="Proteomes" id="UP000461585"/>
    </source>
</evidence>
<protein>
    <submittedName>
        <fullName evidence="1">Uncharacterized protein</fullName>
    </submittedName>
</protein>
<proteinExistence type="predicted"/>
<evidence type="ECO:0000313" key="1">
    <source>
        <dbReference type="EMBL" id="NDL68492.1"/>
    </source>
</evidence>
<gene>
    <name evidence="1" type="ORF">GXN74_12170</name>
</gene>
<sequence length="68" mass="7619">MTKIVFIHVNEEGEEFEAEAKTDLPMELVISMAMEKIPMATGDIMFVPVRVMCVDLDDGQVELECEIG</sequence>
<dbReference type="Proteomes" id="UP000461585">
    <property type="component" value="Unassembled WGS sequence"/>
</dbReference>
<keyword evidence="2" id="KW-1185">Reference proteome</keyword>
<comment type="caution">
    <text evidence="1">The sequence shown here is derived from an EMBL/GenBank/DDBJ whole genome shotgun (WGS) entry which is preliminary data.</text>
</comment>